<feature type="compositionally biased region" description="Low complexity" evidence="1">
    <location>
        <begin position="605"/>
        <end position="615"/>
    </location>
</feature>
<dbReference type="OrthoDB" id="642895at2759"/>
<dbReference type="Pfam" id="PF03999">
    <property type="entry name" value="MAP65_ASE1"/>
    <property type="match status" value="1"/>
</dbReference>
<dbReference type="GO" id="GO:0005737">
    <property type="term" value="C:cytoplasm"/>
    <property type="evidence" value="ECO:0007669"/>
    <property type="project" value="TreeGrafter"/>
</dbReference>
<dbReference type="Gene3D" id="1.20.58.1520">
    <property type="match status" value="1"/>
</dbReference>
<organism evidence="2 3">
    <name type="scientific">Cyphomyrmex costatus</name>
    <dbReference type="NCBI Taxonomy" id="456900"/>
    <lineage>
        <taxon>Eukaryota</taxon>
        <taxon>Metazoa</taxon>
        <taxon>Ecdysozoa</taxon>
        <taxon>Arthropoda</taxon>
        <taxon>Hexapoda</taxon>
        <taxon>Insecta</taxon>
        <taxon>Pterygota</taxon>
        <taxon>Neoptera</taxon>
        <taxon>Endopterygota</taxon>
        <taxon>Hymenoptera</taxon>
        <taxon>Apocrita</taxon>
        <taxon>Aculeata</taxon>
        <taxon>Formicoidea</taxon>
        <taxon>Formicidae</taxon>
        <taxon>Myrmicinae</taxon>
        <taxon>Cyphomyrmex</taxon>
    </lineage>
</organism>
<dbReference type="STRING" id="456900.A0A195D4E0"/>
<dbReference type="Proteomes" id="UP000078542">
    <property type="component" value="Unassembled WGS sequence"/>
</dbReference>
<feature type="region of interest" description="Disordered" evidence="1">
    <location>
        <begin position="603"/>
        <end position="625"/>
    </location>
</feature>
<protein>
    <submittedName>
        <fullName evidence="2">Protein regulator of cytokinesis 1</fullName>
    </submittedName>
</protein>
<evidence type="ECO:0000313" key="2">
    <source>
        <dbReference type="EMBL" id="KYN07299.1"/>
    </source>
</evidence>
<accession>A0A195D4E0</accession>
<dbReference type="PANTHER" id="PTHR19321">
    <property type="entry name" value="PROTEIN REGULATOR OF CYTOKINESIS 1 PRC1-RELATED"/>
    <property type="match status" value="1"/>
</dbReference>
<dbReference type="InterPro" id="IPR007145">
    <property type="entry name" value="MAP65_Ase1_PRC1"/>
</dbReference>
<sequence>MADQPEWKPVVQNIVLELEEAFDNLQRTWEGIGCTKDMRTTYYVQAHSHVKELLNDMVAEAESKQQLLFSNIQDLLKQTTSLYVELQMGIVPKTYDHVPLYQVEQILQTDLQNLECIKKERIIMLKELLLKEQEICKKLGCKALNIIENVIPTEQDLESFKLYLQKQEIEKTHLENVFTDTRCSIIKMMNDLGISPSSPFVELICNNSEEFVLSVNNMTKLKEYKDELNVQMEDTKCYIQKMKEDLLALWNYLDEPADICQSFLERHPGYNTNTVNALAAEIKRCKEKRKENILKYVTQIRYDLLNLWDLCKYCETERNTFAPFFSNTFTEDLLTLHELEVERLRKFYNDNRTIFDLLEQRESLITKVKDLLQRANNPDRYHNRGGQLLMEEKERNAIQRKLPKIETELRKLIKNYEATHNKMFTIYGTSLENVLAESWESVTLERESKKKARKEAKDKSIKKSPLLNSSKRTPGMSHLSIHRGPLSKRKLFSPSPNSSLKRRNKNADKNKPTIIVSKVRRSGKLPKIGQKTGRSSKGGQKRKESLSPVNSITDTTYNQFQGHMTDREELHSSMLPEQILKSSNKINVNKTPVRTPMKPLRKHLSTTSSYTPLSTRKTPHSPRVINTPKLTTAPSNLPFIF</sequence>
<proteinExistence type="predicted"/>
<dbReference type="PANTHER" id="PTHR19321:SF41">
    <property type="entry name" value="FASCETTO-RELATED"/>
    <property type="match status" value="1"/>
</dbReference>
<dbReference type="KEGG" id="ccoa:108781737"/>
<gene>
    <name evidence="2" type="ORF">ALC62_01501</name>
</gene>
<name>A0A195D4E0_9HYME</name>
<evidence type="ECO:0000313" key="3">
    <source>
        <dbReference type="Proteomes" id="UP000078542"/>
    </source>
</evidence>
<dbReference type="EMBL" id="KQ976885">
    <property type="protein sequence ID" value="KYN07299.1"/>
    <property type="molecule type" value="Genomic_DNA"/>
</dbReference>
<reference evidence="2 3" key="1">
    <citation type="submission" date="2016-03" db="EMBL/GenBank/DDBJ databases">
        <title>Cyphomyrmex costatus WGS genome.</title>
        <authorList>
            <person name="Nygaard S."/>
            <person name="Hu H."/>
            <person name="Boomsma J."/>
            <person name="Zhang G."/>
        </authorList>
    </citation>
    <scope>NUCLEOTIDE SEQUENCE [LARGE SCALE GENOMIC DNA]</scope>
    <source>
        <strain evidence="2">MS0001</strain>
        <tissue evidence="2">Whole body</tissue>
    </source>
</reference>
<evidence type="ECO:0000256" key="1">
    <source>
        <dbReference type="SAM" id="MobiDB-lite"/>
    </source>
</evidence>
<feature type="region of interest" description="Disordered" evidence="1">
    <location>
        <begin position="447"/>
        <end position="553"/>
    </location>
</feature>
<dbReference type="GO" id="GO:1990023">
    <property type="term" value="C:mitotic spindle midzone"/>
    <property type="evidence" value="ECO:0007669"/>
    <property type="project" value="TreeGrafter"/>
</dbReference>
<dbReference type="GO" id="GO:0051256">
    <property type="term" value="P:mitotic spindle midzone assembly"/>
    <property type="evidence" value="ECO:0007669"/>
    <property type="project" value="TreeGrafter"/>
</dbReference>
<keyword evidence="3" id="KW-1185">Reference proteome</keyword>
<dbReference type="GO" id="GO:0008017">
    <property type="term" value="F:microtubule binding"/>
    <property type="evidence" value="ECO:0007669"/>
    <property type="project" value="InterPro"/>
</dbReference>
<dbReference type="AlphaFoldDB" id="A0A195D4E0"/>